<evidence type="ECO:0000256" key="5">
    <source>
        <dbReference type="ARBA" id="ARBA00023136"/>
    </source>
</evidence>
<keyword evidence="9" id="KW-1185">Reference proteome</keyword>
<accession>R8BAA2</accession>
<feature type="transmembrane region" description="Helical" evidence="7">
    <location>
        <begin position="194"/>
        <end position="213"/>
    </location>
</feature>
<gene>
    <name evidence="8" type="ORF">UCRPA7_8271</name>
</gene>
<dbReference type="SUPFAM" id="SSF103473">
    <property type="entry name" value="MFS general substrate transporter"/>
    <property type="match status" value="1"/>
</dbReference>
<dbReference type="PANTHER" id="PTHR23501:SF195">
    <property type="entry name" value="PEP5"/>
    <property type="match status" value="1"/>
</dbReference>
<name>R8BAA2_PHAM7</name>
<reference evidence="9" key="1">
    <citation type="journal article" date="2013" name="Genome Announc.">
        <title>Draft genome sequence of the ascomycete Phaeoacremonium aleophilum strain UCR-PA7, a causal agent of the esca disease complex in grapevines.</title>
        <authorList>
            <person name="Blanco-Ulate B."/>
            <person name="Rolshausen P."/>
            <person name="Cantu D."/>
        </authorList>
    </citation>
    <scope>NUCLEOTIDE SEQUENCE [LARGE SCALE GENOMIC DNA]</scope>
    <source>
        <strain evidence="9">UCR-PA7</strain>
    </source>
</reference>
<feature type="transmembrane region" description="Helical" evidence="7">
    <location>
        <begin position="251"/>
        <end position="273"/>
    </location>
</feature>
<dbReference type="RefSeq" id="XP_007918979.1">
    <property type="nucleotide sequence ID" value="XM_007920788.1"/>
</dbReference>
<organism evidence="8 9">
    <name type="scientific">Phaeoacremonium minimum (strain UCR-PA7)</name>
    <name type="common">Esca disease fungus</name>
    <name type="synonym">Togninia minima</name>
    <dbReference type="NCBI Taxonomy" id="1286976"/>
    <lineage>
        <taxon>Eukaryota</taxon>
        <taxon>Fungi</taxon>
        <taxon>Dikarya</taxon>
        <taxon>Ascomycota</taxon>
        <taxon>Pezizomycotina</taxon>
        <taxon>Sordariomycetes</taxon>
        <taxon>Sordariomycetidae</taxon>
        <taxon>Togniniales</taxon>
        <taxon>Togniniaceae</taxon>
        <taxon>Phaeoacremonium</taxon>
    </lineage>
</organism>
<dbReference type="Pfam" id="PF06609">
    <property type="entry name" value="TRI12"/>
    <property type="match status" value="1"/>
</dbReference>
<dbReference type="GO" id="GO:0005886">
    <property type="term" value="C:plasma membrane"/>
    <property type="evidence" value="ECO:0007669"/>
    <property type="project" value="TreeGrafter"/>
</dbReference>
<evidence type="ECO:0000256" key="2">
    <source>
        <dbReference type="ARBA" id="ARBA00022448"/>
    </source>
</evidence>
<dbReference type="AlphaFoldDB" id="R8BAA2"/>
<feature type="transmembrane region" description="Helical" evidence="7">
    <location>
        <begin position="161"/>
        <end position="187"/>
    </location>
</feature>
<dbReference type="InterPro" id="IPR036259">
    <property type="entry name" value="MFS_trans_sf"/>
</dbReference>
<dbReference type="GeneID" id="19329107"/>
<keyword evidence="3 7" id="KW-0812">Transmembrane</keyword>
<feature type="transmembrane region" description="Helical" evidence="7">
    <location>
        <begin position="340"/>
        <end position="359"/>
    </location>
</feature>
<evidence type="ECO:0000313" key="9">
    <source>
        <dbReference type="Proteomes" id="UP000014074"/>
    </source>
</evidence>
<keyword evidence="2" id="KW-0813">Transport</keyword>
<dbReference type="EMBL" id="KB933351">
    <property type="protein sequence ID" value="EON96216.1"/>
    <property type="molecule type" value="Genomic_DNA"/>
</dbReference>
<dbReference type="HOGENOM" id="CLU_000960_25_1_1"/>
<evidence type="ECO:0000256" key="1">
    <source>
        <dbReference type="ARBA" id="ARBA00004141"/>
    </source>
</evidence>
<keyword evidence="4 7" id="KW-1133">Transmembrane helix</keyword>
<feature type="transmembrane region" description="Helical" evidence="7">
    <location>
        <begin position="63"/>
        <end position="83"/>
    </location>
</feature>
<feature type="transmembrane region" description="Helical" evidence="7">
    <location>
        <begin position="89"/>
        <end position="107"/>
    </location>
</feature>
<feature type="region of interest" description="Disordered" evidence="6">
    <location>
        <begin position="1"/>
        <end position="54"/>
    </location>
</feature>
<sequence>MAEPSATNPDSERPDTQERVVTPSTPENVSDKEISAEKTLAKHQEADVDNDPEPQPHLHARTFLAVFAMCLIYFAQDFALVGAGSQGQIIAAPFAVGLVLGLGLIVYETKFKSDGMFHHGLFTGNRNFTITLICVFCEGIAFFAANVYFAFQVSVLYETDFLIVGVRFSISFIATIAASLVTGFYCAMTKKVRWMTFAAFVIFIVFFACMATTTRSTSVPVWGYAVLMGWALGMTLITLITAAQLSIPAELISIASGLIISVRSLGGTIGIAISTRHMADNVAKAVGAAGLPLSSVPEFVADLLGQNTTGLAEVPGVTPDIVNAGVGALLDTYTKGFRNVWASAAAFVTLATIASIFLFDPSKEFTNHIDAPVEKDEDMYSS</sequence>
<evidence type="ECO:0000256" key="7">
    <source>
        <dbReference type="SAM" id="Phobius"/>
    </source>
</evidence>
<dbReference type="OrthoDB" id="4161376at2759"/>
<comment type="subcellular location">
    <subcellularLocation>
        <location evidence="1">Membrane</location>
        <topology evidence="1">Multi-pass membrane protein</topology>
    </subcellularLocation>
</comment>
<keyword evidence="5 7" id="KW-0472">Membrane</keyword>
<feature type="compositionally biased region" description="Basic and acidic residues" evidence="6">
    <location>
        <begin position="29"/>
        <end position="46"/>
    </location>
</feature>
<dbReference type="InterPro" id="IPR010573">
    <property type="entry name" value="MFS_Str1/Tri12-like"/>
</dbReference>
<feature type="transmembrane region" description="Helical" evidence="7">
    <location>
        <begin position="128"/>
        <end position="149"/>
    </location>
</feature>
<dbReference type="KEGG" id="tmn:UCRPA7_8271"/>
<dbReference type="Gene3D" id="1.20.1250.20">
    <property type="entry name" value="MFS general substrate transporter like domains"/>
    <property type="match status" value="1"/>
</dbReference>
<evidence type="ECO:0000256" key="3">
    <source>
        <dbReference type="ARBA" id="ARBA00022692"/>
    </source>
</evidence>
<evidence type="ECO:0000256" key="4">
    <source>
        <dbReference type="ARBA" id="ARBA00022989"/>
    </source>
</evidence>
<dbReference type="PANTHER" id="PTHR23501">
    <property type="entry name" value="MAJOR FACILITATOR SUPERFAMILY"/>
    <property type="match status" value="1"/>
</dbReference>
<evidence type="ECO:0000256" key="6">
    <source>
        <dbReference type="SAM" id="MobiDB-lite"/>
    </source>
</evidence>
<feature type="transmembrane region" description="Helical" evidence="7">
    <location>
        <begin position="219"/>
        <end position="239"/>
    </location>
</feature>
<evidence type="ECO:0000313" key="8">
    <source>
        <dbReference type="EMBL" id="EON96216.1"/>
    </source>
</evidence>
<protein>
    <submittedName>
        <fullName evidence="8">Putative siderophore iron transporter protein</fullName>
    </submittedName>
</protein>
<dbReference type="Proteomes" id="UP000014074">
    <property type="component" value="Unassembled WGS sequence"/>
</dbReference>
<proteinExistence type="predicted"/>
<dbReference type="GO" id="GO:0022857">
    <property type="term" value="F:transmembrane transporter activity"/>
    <property type="evidence" value="ECO:0007669"/>
    <property type="project" value="InterPro"/>
</dbReference>
<dbReference type="eggNOG" id="KOG0254">
    <property type="taxonomic scope" value="Eukaryota"/>
</dbReference>